<feature type="transmembrane region" description="Helical" evidence="6">
    <location>
        <begin position="271"/>
        <end position="299"/>
    </location>
</feature>
<dbReference type="InterPro" id="IPR014227">
    <property type="entry name" value="YtvI-like"/>
</dbReference>
<feature type="transmembrane region" description="Helical" evidence="6">
    <location>
        <begin position="336"/>
        <end position="357"/>
    </location>
</feature>
<reference evidence="7 8" key="1">
    <citation type="submission" date="2018-09" db="EMBL/GenBank/DDBJ databases">
        <title>Genomic Encyclopedia of Archaeal and Bacterial Type Strains, Phase II (KMG-II): from individual species to whole genera.</title>
        <authorList>
            <person name="Goeker M."/>
        </authorList>
    </citation>
    <scope>NUCLEOTIDE SEQUENCE [LARGE SCALE GENOMIC DNA]</scope>
    <source>
        <strain evidence="7 8">DSM 17008</strain>
    </source>
</reference>
<dbReference type="PANTHER" id="PTHR21716">
    <property type="entry name" value="TRANSMEMBRANE PROTEIN"/>
    <property type="match status" value="1"/>
</dbReference>
<dbReference type="AlphaFoldDB" id="A0A419UZK5"/>
<evidence type="ECO:0000256" key="5">
    <source>
        <dbReference type="ARBA" id="ARBA00023136"/>
    </source>
</evidence>
<feature type="transmembrane region" description="Helical" evidence="6">
    <location>
        <begin position="57"/>
        <end position="88"/>
    </location>
</feature>
<accession>A0A419UZK5</accession>
<feature type="transmembrane region" description="Helical" evidence="6">
    <location>
        <begin position="248"/>
        <end position="265"/>
    </location>
</feature>
<dbReference type="Pfam" id="PF01594">
    <property type="entry name" value="AI-2E_transport"/>
    <property type="match status" value="1"/>
</dbReference>
<keyword evidence="5 6" id="KW-0472">Membrane</keyword>
<proteinExistence type="inferred from homology"/>
<feature type="transmembrane region" description="Helical" evidence="6">
    <location>
        <begin position="218"/>
        <end position="241"/>
    </location>
</feature>
<sequence>MKKQTAWMIMRLLLVIGAVAAVLWVTAFIFSLTYPFWIAAFFAWILKPLSTFLQKKLHFPAGIAAVTTLMFGIAVIGGIITGITFLVIDPIQRFAERAPAIMEDAFYQIQDFLDTTILPLWQQVSGIADGIGGAGGGLPEVGAEIGAGLSRLAQSAGDAAAQLALSIPAFLVAFLFVLIAIYFIGKDWGRMSGGIRKALPDQIVLKMKEFYKAMWVRVFGYIKAQLILMCITGVIVFIGLLILQVDNAVLLALIIGLAEFLPYLGTGTILIPWGVFLIITGNLGLGLSLIVLYVIILVVRQAVEPKVLSSSMNLNPIAVLVSLFAGLQLFGALGFIIGPVILVIIVICIDIGVFKALNRFIKEGFV</sequence>
<comment type="caution">
    <text evidence="7">The sequence shown here is derived from an EMBL/GenBank/DDBJ whole genome shotgun (WGS) entry which is preliminary data.</text>
</comment>
<gene>
    <name evidence="7" type="ORF">ATL39_2494</name>
</gene>
<evidence type="ECO:0000256" key="3">
    <source>
        <dbReference type="ARBA" id="ARBA00022692"/>
    </source>
</evidence>
<dbReference type="RefSeq" id="WP_120193663.1">
    <property type="nucleotide sequence ID" value="NZ_RAPK01000010.1"/>
</dbReference>
<keyword evidence="8" id="KW-1185">Reference proteome</keyword>
<evidence type="ECO:0000256" key="4">
    <source>
        <dbReference type="ARBA" id="ARBA00022989"/>
    </source>
</evidence>
<evidence type="ECO:0000256" key="1">
    <source>
        <dbReference type="ARBA" id="ARBA00004141"/>
    </source>
</evidence>
<dbReference type="EMBL" id="RAPK01000010">
    <property type="protein sequence ID" value="RKD71104.1"/>
    <property type="molecule type" value="Genomic_DNA"/>
</dbReference>
<dbReference type="PANTHER" id="PTHR21716:SF68">
    <property type="entry name" value="TRANSPORT PROTEIN YTVI-RELATED"/>
    <property type="match status" value="1"/>
</dbReference>
<organism evidence="7 8">
    <name type="scientific">Sinobaca qinghaiensis</name>
    <dbReference type="NCBI Taxonomy" id="342944"/>
    <lineage>
        <taxon>Bacteria</taxon>
        <taxon>Bacillati</taxon>
        <taxon>Bacillota</taxon>
        <taxon>Bacilli</taxon>
        <taxon>Bacillales</taxon>
        <taxon>Sporolactobacillaceae</taxon>
        <taxon>Sinobaca</taxon>
    </lineage>
</organism>
<comment type="similarity">
    <text evidence="2">Belongs to the autoinducer-2 exporter (AI-2E) (TC 2.A.86) family.</text>
</comment>
<protein>
    <submittedName>
        <fullName evidence="7">Sporulation integral membrane protein YtvI</fullName>
    </submittedName>
</protein>
<comment type="subcellular location">
    <subcellularLocation>
        <location evidence="1">Membrane</location>
        <topology evidence="1">Multi-pass membrane protein</topology>
    </subcellularLocation>
</comment>
<feature type="transmembrane region" description="Helical" evidence="6">
    <location>
        <begin position="12"/>
        <end position="45"/>
    </location>
</feature>
<dbReference type="Proteomes" id="UP000285120">
    <property type="component" value="Unassembled WGS sequence"/>
</dbReference>
<evidence type="ECO:0000313" key="7">
    <source>
        <dbReference type="EMBL" id="RKD71104.1"/>
    </source>
</evidence>
<name>A0A419UZK5_9BACL</name>
<evidence type="ECO:0000256" key="2">
    <source>
        <dbReference type="ARBA" id="ARBA00009773"/>
    </source>
</evidence>
<dbReference type="GO" id="GO:0055085">
    <property type="term" value="P:transmembrane transport"/>
    <property type="evidence" value="ECO:0007669"/>
    <property type="project" value="TreeGrafter"/>
</dbReference>
<evidence type="ECO:0000313" key="8">
    <source>
        <dbReference type="Proteomes" id="UP000285120"/>
    </source>
</evidence>
<evidence type="ECO:0000256" key="6">
    <source>
        <dbReference type="SAM" id="Phobius"/>
    </source>
</evidence>
<feature type="transmembrane region" description="Helical" evidence="6">
    <location>
        <begin position="159"/>
        <end position="184"/>
    </location>
</feature>
<keyword evidence="4 6" id="KW-1133">Transmembrane helix</keyword>
<feature type="transmembrane region" description="Helical" evidence="6">
    <location>
        <begin position="311"/>
        <end position="330"/>
    </location>
</feature>
<dbReference type="GO" id="GO:0016020">
    <property type="term" value="C:membrane"/>
    <property type="evidence" value="ECO:0007669"/>
    <property type="project" value="UniProtKB-SubCell"/>
</dbReference>
<dbReference type="OrthoDB" id="9774361at2"/>
<dbReference type="InterPro" id="IPR002549">
    <property type="entry name" value="AI-2E-like"/>
</dbReference>
<dbReference type="NCBIfam" id="TIGR02872">
    <property type="entry name" value="spore_ytvI"/>
    <property type="match status" value="1"/>
</dbReference>
<keyword evidence="3 6" id="KW-0812">Transmembrane</keyword>